<feature type="domain" description="Carbamoyltransferase C-terminal" evidence="3">
    <location>
        <begin position="411"/>
        <end position="600"/>
    </location>
</feature>
<dbReference type="Pfam" id="PF16861">
    <property type="entry name" value="Carbam_trans_C"/>
    <property type="match status" value="1"/>
</dbReference>
<dbReference type="Proteomes" id="UP000075663">
    <property type="component" value="Unassembled WGS sequence"/>
</dbReference>
<dbReference type="SUPFAM" id="SSF53067">
    <property type="entry name" value="Actin-like ATPase domain"/>
    <property type="match status" value="1"/>
</dbReference>
<dbReference type="InterPro" id="IPR003696">
    <property type="entry name" value="Carbtransf_dom"/>
</dbReference>
<evidence type="ECO:0000256" key="1">
    <source>
        <dbReference type="ARBA" id="ARBA00006129"/>
    </source>
</evidence>
<dbReference type="InterPro" id="IPR031730">
    <property type="entry name" value="Carbam_trans_C"/>
</dbReference>
<dbReference type="InterPro" id="IPR043129">
    <property type="entry name" value="ATPase_NBD"/>
</dbReference>
<comment type="similarity">
    <text evidence="1">Belongs to the NodU/CmcH family.</text>
</comment>
<dbReference type="RefSeq" id="WP_062303627.1">
    <property type="nucleotide sequence ID" value="NZ_LRPB01000049.1"/>
</dbReference>
<dbReference type="EMBL" id="LRPB01000049">
    <property type="protein sequence ID" value="KYG79456.1"/>
    <property type="molecule type" value="Genomic_DNA"/>
</dbReference>
<reference evidence="4 5" key="1">
    <citation type="submission" date="2016-01" db="EMBL/GenBank/DDBJ databases">
        <title>Genome sequencing of Roseivirga seohaensis SW-152.</title>
        <authorList>
            <person name="Selvaratnam C."/>
            <person name="Thevarajoo S."/>
            <person name="Goh K.M."/>
            <person name="Ee R."/>
            <person name="Chan K.-G."/>
            <person name="Chong C.S."/>
        </authorList>
    </citation>
    <scope>NUCLEOTIDE SEQUENCE [LARGE SCALE GENOMIC DNA]</scope>
    <source>
        <strain evidence="4 5">SW-152</strain>
    </source>
</reference>
<dbReference type="STRING" id="1914963.AWW67_13890"/>
<dbReference type="PANTHER" id="PTHR34847:SF1">
    <property type="entry name" value="NODULATION PROTEIN U"/>
    <property type="match status" value="1"/>
</dbReference>
<evidence type="ECO:0008006" key="6">
    <source>
        <dbReference type="Google" id="ProtNLM"/>
    </source>
</evidence>
<dbReference type="PANTHER" id="PTHR34847">
    <property type="entry name" value="NODULATION PROTEIN U"/>
    <property type="match status" value="1"/>
</dbReference>
<evidence type="ECO:0000313" key="5">
    <source>
        <dbReference type="Proteomes" id="UP000075663"/>
    </source>
</evidence>
<sequence length="602" mass="69027">MYTLGISAYYHDSAACIIRNGLIMAAAQEERFTRKKHDPSFPIHAIRFCLDHAQIRFEDVEKIVFYDKPFIKFERILETFYAIAPKGIGAFVKHIPEWIKDKIFFKKLLKEGLNEVARGKHKNCKILFSEHHLSHAAWAYYTSQFDESAILTIDGVGEWTTTSIFRAKGNEITVLKEQHFPHSLGLLYSSFTQYLGFKVNDGEYKMMGLAPYGDHKSDNYKFYRQRIEKELVDLHQDGSIQLNMRYFEFLYGERMISSKKWETLFEIPLRKEDEPIEQKHCDFALAAQDITEEAVLNLAREAKKITGMKNLCLAGGVAYNCVANGRLLQESIFDNVFVPPAVGDSGSAGGAALASYYLQNEVPRVKEEFLKNKISFLGPAYSTQHIEAFLLAKNVDFERIESKTTLYEKAASLLVKGAVIGWMQGRMEFGARALGARSIIASPQSPDIQRTVNRKIKFRESFRPFAPVMLEEDLVNYFKMSEVSPYMGLVTQIKDEFQKKLPDNFQQLSIVEKSRVEKSNFPGITHVDYSSRIQTVDKTTNPNFWPLLKAFKELTGNSLLINTSFNVKDEPIVCSPEDAYRCFMKTEMDYLFLGEFLLTKKK</sequence>
<dbReference type="Gene3D" id="3.30.420.40">
    <property type="match status" value="2"/>
</dbReference>
<evidence type="ECO:0000259" key="2">
    <source>
        <dbReference type="Pfam" id="PF02543"/>
    </source>
</evidence>
<dbReference type="CDD" id="cd24098">
    <property type="entry name" value="ASKHA_NBD_TobZ_N"/>
    <property type="match status" value="1"/>
</dbReference>
<gene>
    <name evidence="4" type="ORF">AWW67_13890</name>
</gene>
<dbReference type="InterPro" id="IPR038152">
    <property type="entry name" value="Carbam_trans_C_sf"/>
</dbReference>
<name>A0A150XL58_9BACT</name>
<dbReference type="InterPro" id="IPR051338">
    <property type="entry name" value="NodU/CmcH_Carbamoyltrnsfr"/>
</dbReference>
<evidence type="ECO:0000313" key="4">
    <source>
        <dbReference type="EMBL" id="KYG79456.1"/>
    </source>
</evidence>
<evidence type="ECO:0000259" key="3">
    <source>
        <dbReference type="Pfam" id="PF16861"/>
    </source>
</evidence>
<feature type="domain" description="Carbamoyltransferase" evidence="2">
    <location>
        <begin position="4"/>
        <end position="353"/>
    </location>
</feature>
<dbReference type="GO" id="GO:0003824">
    <property type="term" value="F:catalytic activity"/>
    <property type="evidence" value="ECO:0007669"/>
    <property type="project" value="InterPro"/>
</dbReference>
<accession>A0A150XL58</accession>
<dbReference type="Pfam" id="PF02543">
    <property type="entry name" value="Carbam_trans_N"/>
    <property type="match status" value="1"/>
</dbReference>
<comment type="caution">
    <text evidence="4">The sequence shown here is derived from an EMBL/GenBank/DDBJ whole genome shotgun (WGS) entry which is preliminary data.</text>
</comment>
<protein>
    <recommendedName>
        <fullName evidence="6">Carbamoyltransferase</fullName>
    </recommendedName>
</protein>
<dbReference type="AlphaFoldDB" id="A0A150XL58"/>
<proteinExistence type="inferred from homology"/>
<organism evidence="4 5">
    <name type="scientific">Roseivirga seohaensis</name>
    <dbReference type="NCBI Taxonomy" id="1914963"/>
    <lineage>
        <taxon>Bacteria</taxon>
        <taxon>Pseudomonadati</taxon>
        <taxon>Bacteroidota</taxon>
        <taxon>Cytophagia</taxon>
        <taxon>Cytophagales</taxon>
        <taxon>Roseivirgaceae</taxon>
        <taxon>Roseivirga</taxon>
    </lineage>
</organism>
<dbReference type="Gene3D" id="3.90.870.20">
    <property type="entry name" value="Carbamoyltransferase, C-terminal domain"/>
    <property type="match status" value="1"/>
</dbReference>